<accession>A0A7W9ZLI8</accession>
<name>A0A7W9ZLI8_9SPIR</name>
<sequence length="110" mass="12878">METGKFYCHEIFKDALVNIKNWVNEGKQKSNINGLIRTLCVDNNDALSDLLNNNNAELKSIEYWGGFIKDYFNKTNKFNDLNRLEVFISDKHVVYGTSVLKFFCMLKEER</sequence>
<dbReference type="AlphaFoldDB" id="A0A7W9ZLI8"/>
<proteinExistence type="predicted"/>
<reference evidence="1 2" key="1">
    <citation type="submission" date="2020-08" db="EMBL/GenBank/DDBJ databases">
        <title>Genomic Encyclopedia of Type Strains, Phase IV (KMG-IV): sequencing the most valuable type-strain genomes for metagenomic binning, comparative biology and taxonomic classification.</title>
        <authorList>
            <person name="Goeker M."/>
        </authorList>
    </citation>
    <scope>NUCLEOTIDE SEQUENCE [LARGE SCALE GENOMIC DNA]</scope>
    <source>
        <strain evidence="1 2">DSM 17989</strain>
    </source>
</reference>
<protein>
    <submittedName>
        <fullName evidence="1">Uncharacterized protein</fullName>
    </submittedName>
</protein>
<dbReference type="Proteomes" id="UP000536100">
    <property type="component" value="Unassembled WGS sequence"/>
</dbReference>
<dbReference type="EMBL" id="JACHFB010000007">
    <property type="protein sequence ID" value="MBB6213727.1"/>
    <property type="molecule type" value="Genomic_DNA"/>
</dbReference>
<organism evidence="1 2">
    <name type="scientific">Borreliella californiensis</name>
    <dbReference type="NCBI Taxonomy" id="373543"/>
    <lineage>
        <taxon>Bacteria</taxon>
        <taxon>Pseudomonadati</taxon>
        <taxon>Spirochaetota</taxon>
        <taxon>Spirochaetia</taxon>
        <taxon>Spirochaetales</taxon>
        <taxon>Borreliaceae</taxon>
        <taxon>Borreliella</taxon>
    </lineage>
</organism>
<evidence type="ECO:0000313" key="2">
    <source>
        <dbReference type="Proteomes" id="UP000536100"/>
    </source>
</evidence>
<comment type="caution">
    <text evidence="1">The sequence shown here is derived from an EMBL/GenBank/DDBJ whole genome shotgun (WGS) entry which is preliminary data.</text>
</comment>
<gene>
    <name evidence="1" type="ORF">HNP67_001222</name>
</gene>
<evidence type="ECO:0000313" key="1">
    <source>
        <dbReference type="EMBL" id="MBB6213727.1"/>
    </source>
</evidence>